<evidence type="ECO:0000256" key="1">
    <source>
        <dbReference type="ARBA" id="ARBA00010923"/>
    </source>
</evidence>
<feature type="region of interest" description="Disordered" evidence="4">
    <location>
        <begin position="1"/>
        <end position="30"/>
    </location>
</feature>
<dbReference type="GO" id="GO:0016787">
    <property type="term" value="F:hydrolase activity"/>
    <property type="evidence" value="ECO:0007669"/>
    <property type="project" value="UniProtKB-KW"/>
</dbReference>
<keyword evidence="6" id="KW-0378">Hydrolase</keyword>
<feature type="domain" description="Type I restriction modification DNA specificity" evidence="5">
    <location>
        <begin position="322"/>
        <end position="428"/>
    </location>
</feature>
<keyword evidence="3" id="KW-0238">DNA-binding</keyword>
<gene>
    <name evidence="6" type="ORF">KGQ91_03860</name>
</gene>
<keyword evidence="2" id="KW-0680">Restriction system</keyword>
<keyword evidence="6" id="KW-0540">Nuclease</keyword>
<feature type="compositionally biased region" description="Basic and acidic residues" evidence="4">
    <location>
        <begin position="10"/>
        <end position="23"/>
    </location>
</feature>
<organism evidence="6 7">
    <name type="scientific">Modicisalibacter tunisiensis</name>
    <dbReference type="NCBI Taxonomy" id="390637"/>
    <lineage>
        <taxon>Bacteria</taxon>
        <taxon>Pseudomonadati</taxon>
        <taxon>Pseudomonadota</taxon>
        <taxon>Gammaproteobacteria</taxon>
        <taxon>Oceanospirillales</taxon>
        <taxon>Halomonadaceae</taxon>
        <taxon>Modicisalibacter</taxon>
    </lineage>
</organism>
<sequence>MTNLTGPNLNRREAAGPKGEGKESPSTFPAYPEYKDSGVEWLGEVPAHWEVLPLKARFQVVGGSTPSADEEHWGGQITWVTPADLSSLPSLKVGTSARQITQKGLDSCGATMVPPGSLVLSTRAPIGSLAIASVPLSTNQGCKSLVPDKEKDSRFFAYLLKNSTEALNVRGKGTTFLELSGDELSSFKVTVPPQDEQSNVAHFLDHETARIDALVEEQQRLIELLKEKRQAVISHAVTKGLDPDVPMKDSGVEWLGKVPAHWEVFPIKRDLEFLTSGSRGWASHYSDNGAAFIRIGNLTRDHINLDLTDLQRVSVPKGSEGERTKVKENDVLFSITAYLGSVAVVPEELETAYVSQHVALVRLFKKKLLPSWVAYVTLSDVGKNYLSSQGYGGTKIQLSLEDVAELLVTAPPLDEQAAIISFLDHETARIDALAEEGDSVITLLQERRSALISAAVTGKIDVRGWTPPADTAPADRETRMETV</sequence>
<comment type="caution">
    <text evidence="6">The sequence shown here is derived from an EMBL/GenBank/DDBJ whole genome shotgun (WGS) entry which is preliminary data.</text>
</comment>
<evidence type="ECO:0000313" key="6">
    <source>
        <dbReference type="EMBL" id="MBZ9566821.1"/>
    </source>
</evidence>
<evidence type="ECO:0000313" key="7">
    <source>
        <dbReference type="Proteomes" id="UP001319883"/>
    </source>
</evidence>
<dbReference type="Gene3D" id="3.90.220.20">
    <property type="entry name" value="DNA methylase specificity domains"/>
    <property type="match status" value="2"/>
</dbReference>
<dbReference type="InterPro" id="IPR052021">
    <property type="entry name" value="Type-I_RS_S_subunit"/>
</dbReference>
<dbReference type="RefSeq" id="WP_224416200.1">
    <property type="nucleotide sequence ID" value="NZ_JAGXFC010000001.1"/>
</dbReference>
<dbReference type="GO" id="GO:0004519">
    <property type="term" value="F:endonuclease activity"/>
    <property type="evidence" value="ECO:0007669"/>
    <property type="project" value="UniProtKB-KW"/>
</dbReference>
<feature type="domain" description="Type I restriction modification DNA specificity" evidence="5">
    <location>
        <begin position="47"/>
        <end position="217"/>
    </location>
</feature>
<protein>
    <submittedName>
        <fullName evidence="6">Restriction endonuclease subunit S</fullName>
        <ecNumber evidence="6">3.1.21.-</ecNumber>
    </submittedName>
</protein>
<dbReference type="Pfam" id="PF01420">
    <property type="entry name" value="Methylase_S"/>
    <property type="match status" value="2"/>
</dbReference>
<dbReference type="PANTHER" id="PTHR30408:SF12">
    <property type="entry name" value="TYPE I RESTRICTION ENZYME MJAVIII SPECIFICITY SUBUNIT"/>
    <property type="match status" value="1"/>
</dbReference>
<evidence type="ECO:0000256" key="2">
    <source>
        <dbReference type="ARBA" id="ARBA00022747"/>
    </source>
</evidence>
<dbReference type="EC" id="3.1.21.-" evidence="6"/>
<dbReference type="SUPFAM" id="SSF116734">
    <property type="entry name" value="DNA methylase specificity domain"/>
    <property type="match status" value="2"/>
</dbReference>
<dbReference type="EMBL" id="JAGXFD010000001">
    <property type="protein sequence ID" value="MBZ9566821.1"/>
    <property type="molecule type" value="Genomic_DNA"/>
</dbReference>
<comment type="similarity">
    <text evidence="1">Belongs to the type-I restriction system S methylase family.</text>
</comment>
<name>A0ABS7WW47_9GAMM</name>
<proteinExistence type="inferred from homology"/>
<evidence type="ECO:0000256" key="4">
    <source>
        <dbReference type="SAM" id="MobiDB-lite"/>
    </source>
</evidence>
<keyword evidence="7" id="KW-1185">Reference proteome</keyword>
<evidence type="ECO:0000256" key="3">
    <source>
        <dbReference type="ARBA" id="ARBA00023125"/>
    </source>
</evidence>
<accession>A0ABS7WW47</accession>
<keyword evidence="6" id="KW-0255">Endonuclease</keyword>
<dbReference type="InterPro" id="IPR044946">
    <property type="entry name" value="Restrct_endonuc_typeI_TRD_sf"/>
</dbReference>
<evidence type="ECO:0000259" key="5">
    <source>
        <dbReference type="Pfam" id="PF01420"/>
    </source>
</evidence>
<dbReference type="PANTHER" id="PTHR30408">
    <property type="entry name" value="TYPE-1 RESTRICTION ENZYME ECOKI SPECIFICITY PROTEIN"/>
    <property type="match status" value="1"/>
</dbReference>
<reference evidence="6 7" key="1">
    <citation type="submission" date="2021-05" db="EMBL/GenBank/DDBJ databases">
        <title>Petroleum and Energy Research Collection (APPE): ex situ preservation of microbial diversity associated with the oil industry and exploitation of its biotechnological potential.</title>
        <authorList>
            <person name="Paixao C.T.M."/>
            <person name="Gomes M.B."/>
            <person name="Oliveira V.M."/>
        </authorList>
    </citation>
    <scope>NUCLEOTIDE SEQUENCE [LARGE SCALE GENOMIC DNA]</scope>
    <source>
        <strain evidence="6 7">LIT2</strain>
    </source>
</reference>
<dbReference type="CDD" id="cd17279">
    <property type="entry name" value="RMtype1_S_BmuCF2ORF3362P_TRD1-CR1_like"/>
    <property type="match status" value="1"/>
</dbReference>
<dbReference type="Proteomes" id="UP001319883">
    <property type="component" value="Unassembled WGS sequence"/>
</dbReference>
<dbReference type="InterPro" id="IPR000055">
    <property type="entry name" value="Restrct_endonuc_typeI_TRD"/>
</dbReference>